<evidence type="ECO:0000256" key="8">
    <source>
        <dbReference type="SAM" id="Phobius"/>
    </source>
</evidence>
<evidence type="ECO:0000256" key="6">
    <source>
        <dbReference type="ARBA" id="ARBA00023012"/>
    </source>
</evidence>
<keyword evidence="6" id="KW-0902">Two-component regulatory system</keyword>
<dbReference type="PROSITE" id="PS50839">
    <property type="entry name" value="CHASE"/>
    <property type="match status" value="1"/>
</dbReference>
<evidence type="ECO:0000256" key="2">
    <source>
        <dbReference type="ARBA" id="ARBA00022679"/>
    </source>
</evidence>
<feature type="domain" description="CHASE" evidence="9">
    <location>
        <begin position="79"/>
        <end position="309"/>
    </location>
</feature>
<dbReference type="CDD" id="cd16917">
    <property type="entry name" value="HATPase_UhpB-NarQ-NarX-like"/>
    <property type="match status" value="1"/>
</dbReference>
<protein>
    <submittedName>
        <fullName evidence="10">CHASE domain-containing protein</fullName>
    </submittedName>
</protein>
<dbReference type="PANTHER" id="PTHR24421:SF59">
    <property type="entry name" value="OXYGEN SENSOR HISTIDINE KINASE NREB"/>
    <property type="match status" value="1"/>
</dbReference>
<dbReference type="Proteomes" id="UP001326110">
    <property type="component" value="Chromosome"/>
</dbReference>
<dbReference type="Gene3D" id="3.30.565.10">
    <property type="entry name" value="Histidine kinase-like ATPase, C-terminal domain"/>
    <property type="match status" value="1"/>
</dbReference>
<dbReference type="Pfam" id="PF07730">
    <property type="entry name" value="HisKA_3"/>
    <property type="match status" value="1"/>
</dbReference>
<dbReference type="EMBL" id="CP140152">
    <property type="protein sequence ID" value="WQH03412.1"/>
    <property type="molecule type" value="Genomic_DNA"/>
</dbReference>
<evidence type="ECO:0000313" key="10">
    <source>
        <dbReference type="EMBL" id="WQH03412.1"/>
    </source>
</evidence>
<dbReference type="PANTHER" id="PTHR24421">
    <property type="entry name" value="NITRATE/NITRITE SENSOR PROTEIN NARX-RELATED"/>
    <property type="match status" value="1"/>
</dbReference>
<dbReference type="SMART" id="SM01079">
    <property type="entry name" value="CHASE"/>
    <property type="match status" value="1"/>
</dbReference>
<dbReference type="RefSeq" id="WP_154819924.1">
    <property type="nucleotide sequence ID" value="NZ_CP140152.1"/>
</dbReference>
<accession>A0ABZ0XW40</accession>
<dbReference type="SMART" id="SM00387">
    <property type="entry name" value="HATPase_c"/>
    <property type="match status" value="1"/>
</dbReference>
<evidence type="ECO:0000256" key="3">
    <source>
        <dbReference type="ARBA" id="ARBA00022692"/>
    </source>
</evidence>
<feature type="transmembrane region" description="Helical" evidence="8">
    <location>
        <begin position="323"/>
        <end position="344"/>
    </location>
</feature>
<keyword evidence="3 8" id="KW-0812">Transmembrane</keyword>
<dbReference type="Pfam" id="PF02518">
    <property type="entry name" value="HATPase_c"/>
    <property type="match status" value="1"/>
</dbReference>
<sequence>MGRLLAQRQWFSPSKPVWWAGILLSLGVGALFYVAADRAVEYDGNARFMHQARNAQYHISSYIDSYTNVLRATASFFDASDNVTPADFHRFVSGLRLPSHYPALDGINYSPYLTDDARDAFERAARHSGDGTANGYPDFDIRPRERRPDYSVITMIEPIATFRDRVGLNIAARPAVAESLARARDTGEVSTSGQLIEMNSLGKGGGGMAIRLALYRRGMPRATVEQRRANFIGSVGIGFSVPRLVQLAMEQMQVRDVRLRLYDGGSASAPVPRATLLFDSQPHGKDERTAQLYSVVLPLDFHGRQWQTLFSAPKRAWSSRFDLFLPWLALGTGFIGTLMFYLLFHTLSSSRLRAIKMAKEMTRELRDSQARLQQSHHKLRRLAAHADQIKEQERKRIAREIHDDLGQNLLVLRIEADLLATRTRHRHPRLHARAMGTLHQIDSTIKSVRHIINDLRPTVLDLGLNAAVEWQIAQFRTRSGMVCEFIEHQQDIRVDDRCATAFFRILQESLSNIAQHARASVVRVELAEVDNMLTMTITDNGVGLRANSRNKVGSFGLVGIEERIILLGGTCTIEGGANGGTVVSIAVPLGRESPAGTRATEKSHRVRSFLTAVDKNQ</sequence>
<evidence type="ECO:0000256" key="4">
    <source>
        <dbReference type="ARBA" id="ARBA00022777"/>
    </source>
</evidence>
<evidence type="ECO:0000313" key="11">
    <source>
        <dbReference type="Proteomes" id="UP001326110"/>
    </source>
</evidence>
<evidence type="ECO:0000256" key="1">
    <source>
        <dbReference type="ARBA" id="ARBA00004370"/>
    </source>
</evidence>
<keyword evidence="4" id="KW-0418">Kinase</keyword>
<name>A0ABZ0XW40_9BURK</name>
<evidence type="ECO:0000259" key="9">
    <source>
        <dbReference type="PROSITE" id="PS50839"/>
    </source>
</evidence>
<organism evidence="10 11">
    <name type="scientific">Duganella zoogloeoides</name>
    <dbReference type="NCBI Taxonomy" id="75659"/>
    <lineage>
        <taxon>Bacteria</taxon>
        <taxon>Pseudomonadati</taxon>
        <taxon>Pseudomonadota</taxon>
        <taxon>Betaproteobacteria</taxon>
        <taxon>Burkholderiales</taxon>
        <taxon>Oxalobacteraceae</taxon>
        <taxon>Telluria group</taxon>
        <taxon>Duganella</taxon>
    </lineage>
</organism>
<dbReference type="InterPro" id="IPR006189">
    <property type="entry name" value="CHASE_dom"/>
</dbReference>
<dbReference type="GeneID" id="43163439"/>
<dbReference type="InterPro" id="IPR036890">
    <property type="entry name" value="HATPase_C_sf"/>
</dbReference>
<evidence type="ECO:0000256" key="7">
    <source>
        <dbReference type="ARBA" id="ARBA00023136"/>
    </source>
</evidence>
<dbReference type="InterPro" id="IPR042240">
    <property type="entry name" value="CHASE_sf"/>
</dbReference>
<comment type="subcellular location">
    <subcellularLocation>
        <location evidence="1">Membrane</location>
    </subcellularLocation>
</comment>
<dbReference type="SUPFAM" id="SSF55874">
    <property type="entry name" value="ATPase domain of HSP90 chaperone/DNA topoisomerase II/histidine kinase"/>
    <property type="match status" value="1"/>
</dbReference>
<proteinExistence type="predicted"/>
<dbReference type="Pfam" id="PF03924">
    <property type="entry name" value="CHASE"/>
    <property type="match status" value="1"/>
</dbReference>
<keyword evidence="2" id="KW-0808">Transferase</keyword>
<keyword evidence="11" id="KW-1185">Reference proteome</keyword>
<dbReference type="Gene3D" id="1.20.5.1930">
    <property type="match status" value="1"/>
</dbReference>
<feature type="transmembrane region" description="Helical" evidence="8">
    <location>
        <begin position="17"/>
        <end position="36"/>
    </location>
</feature>
<dbReference type="InterPro" id="IPR050482">
    <property type="entry name" value="Sensor_HK_TwoCompSys"/>
</dbReference>
<reference evidence="10 11" key="1">
    <citation type="submission" date="2023-11" db="EMBL/GenBank/DDBJ databases">
        <title>MicrobeMod: A computational toolkit for identifying prokaryotic methylation and restriction-modification with nanopore sequencing.</title>
        <authorList>
            <person name="Crits-Christoph A."/>
            <person name="Kang S.C."/>
            <person name="Lee H."/>
            <person name="Ostrov N."/>
        </authorList>
    </citation>
    <scope>NUCLEOTIDE SEQUENCE [LARGE SCALE GENOMIC DNA]</scope>
    <source>
        <strain evidence="10 11">ATCC 25935</strain>
    </source>
</reference>
<keyword evidence="7 8" id="KW-0472">Membrane</keyword>
<gene>
    <name evidence="10" type="ORF">SR858_20490</name>
</gene>
<dbReference type="InterPro" id="IPR011712">
    <property type="entry name" value="Sig_transdc_His_kin_sub3_dim/P"/>
</dbReference>
<keyword evidence="5 8" id="KW-1133">Transmembrane helix</keyword>
<dbReference type="InterPro" id="IPR003594">
    <property type="entry name" value="HATPase_dom"/>
</dbReference>
<dbReference type="Gene3D" id="3.30.450.350">
    <property type="entry name" value="CHASE domain"/>
    <property type="match status" value="1"/>
</dbReference>
<evidence type="ECO:0000256" key="5">
    <source>
        <dbReference type="ARBA" id="ARBA00022989"/>
    </source>
</evidence>